<organism evidence="3 4">
    <name type="scientific">Laccaria amethystina LaAM-08-1</name>
    <dbReference type="NCBI Taxonomy" id="1095629"/>
    <lineage>
        <taxon>Eukaryota</taxon>
        <taxon>Fungi</taxon>
        <taxon>Dikarya</taxon>
        <taxon>Basidiomycota</taxon>
        <taxon>Agaricomycotina</taxon>
        <taxon>Agaricomycetes</taxon>
        <taxon>Agaricomycetidae</taxon>
        <taxon>Agaricales</taxon>
        <taxon>Agaricineae</taxon>
        <taxon>Hydnangiaceae</taxon>
        <taxon>Laccaria</taxon>
    </lineage>
</organism>
<keyword evidence="1" id="KW-1133">Transmembrane helix</keyword>
<evidence type="ECO:0000313" key="3">
    <source>
        <dbReference type="EMBL" id="KIJ99649.1"/>
    </source>
</evidence>
<protein>
    <recommendedName>
        <fullName evidence="2">C2 domain-containing protein</fullName>
    </recommendedName>
</protein>
<dbReference type="AlphaFoldDB" id="A0A0C9WP50"/>
<keyword evidence="4" id="KW-1185">Reference proteome</keyword>
<dbReference type="InterPro" id="IPR035892">
    <property type="entry name" value="C2_domain_sf"/>
</dbReference>
<feature type="transmembrane region" description="Helical" evidence="1">
    <location>
        <begin position="157"/>
        <end position="186"/>
    </location>
</feature>
<feature type="transmembrane region" description="Helical" evidence="1">
    <location>
        <begin position="117"/>
        <end position="137"/>
    </location>
</feature>
<keyword evidence="1" id="KW-0812">Transmembrane</keyword>
<evidence type="ECO:0000256" key="1">
    <source>
        <dbReference type="SAM" id="Phobius"/>
    </source>
</evidence>
<evidence type="ECO:0000259" key="2">
    <source>
        <dbReference type="PROSITE" id="PS50004"/>
    </source>
</evidence>
<feature type="domain" description="C2" evidence="2">
    <location>
        <begin position="339"/>
        <end position="467"/>
    </location>
</feature>
<dbReference type="OrthoDB" id="5427664at2759"/>
<feature type="transmembrane region" description="Helical" evidence="1">
    <location>
        <begin position="24"/>
        <end position="42"/>
    </location>
</feature>
<name>A0A0C9WP50_9AGAR</name>
<proteinExistence type="predicted"/>
<evidence type="ECO:0000313" key="4">
    <source>
        <dbReference type="Proteomes" id="UP000054477"/>
    </source>
</evidence>
<dbReference type="STRING" id="1095629.A0A0C9WP50"/>
<feature type="transmembrane region" description="Helical" evidence="1">
    <location>
        <begin position="49"/>
        <end position="70"/>
    </location>
</feature>
<dbReference type="HOGENOM" id="CLU_492625_0_0_1"/>
<accession>A0A0C9WP50</accession>
<sequence length="553" mass="60307">MPDASAVCAAAGGLSSNPDISGPGVRIALYLQSLLSIVLIRYSPGDAPGAYWCMTSTALSLVISAIITSIQRSISLLDAIVVVYVLLLPILASAFGISEIISASESKHGLRKVHSPLLIIANWTRSVFTYSFAIYVWVTAPTFGSGPPECNTVTQLIFFGASLPAVGSGRVLNLVGWGLMTLLFLYRSIRGFGTILLALKALFSPSAGQTFLKPKRPVENEVHLEAVDTYNYGTGARTHRERAYRPRQVFHEVLKGMINQILGWAPSGEGRWYRTYGQAILTCLLAGWAIAMTELELVLNDQTSINSQWGFGQVLPLVLTIAPLFSLYENFLARHSAGPREESTRTVRFSIRGANGLQRPSTELDGLPEDYISQLSEELVETTKAPSPFAVITIDERDIYVTYDQQDTHNPDWGESFDVEVGDLSTVVVRIFDLKCMDAGRPSLIGYTTLLPFSVLPPPSAEAVGPVTQADEADAAPAVHAFQLVRDGATLHESTVSITLSMDTEGPLPPPKLPPRFRGLKGTREDRRVGIIKFRGKRFGSKKTTATETYWLA</sequence>
<reference evidence="4" key="2">
    <citation type="submission" date="2015-01" db="EMBL/GenBank/DDBJ databases">
        <title>Evolutionary Origins and Diversification of the Mycorrhizal Mutualists.</title>
        <authorList>
            <consortium name="DOE Joint Genome Institute"/>
            <consortium name="Mycorrhizal Genomics Consortium"/>
            <person name="Kohler A."/>
            <person name="Kuo A."/>
            <person name="Nagy L.G."/>
            <person name="Floudas D."/>
            <person name="Copeland A."/>
            <person name="Barry K.W."/>
            <person name="Cichocki N."/>
            <person name="Veneault-Fourrey C."/>
            <person name="LaButti K."/>
            <person name="Lindquist E.A."/>
            <person name="Lipzen A."/>
            <person name="Lundell T."/>
            <person name="Morin E."/>
            <person name="Murat C."/>
            <person name="Riley R."/>
            <person name="Ohm R."/>
            <person name="Sun H."/>
            <person name="Tunlid A."/>
            <person name="Henrissat B."/>
            <person name="Grigoriev I.V."/>
            <person name="Hibbett D.S."/>
            <person name="Martin F."/>
        </authorList>
    </citation>
    <scope>NUCLEOTIDE SEQUENCE [LARGE SCALE GENOMIC DNA]</scope>
    <source>
        <strain evidence="4">LaAM-08-1</strain>
    </source>
</reference>
<reference evidence="3 4" key="1">
    <citation type="submission" date="2014-04" db="EMBL/GenBank/DDBJ databases">
        <authorList>
            <consortium name="DOE Joint Genome Institute"/>
            <person name="Kuo A."/>
            <person name="Kohler A."/>
            <person name="Nagy L.G."/>
            <person name="Floudas D."/>
            <person name="Copeland A."/>
            <person name="Barry K.W."/>
            <person name="Cichocki N."/>
            <person name="Veneault-Fourrey C."/>
            <person name="LaButti K."/>
            <person name="Lindquist E.A."/>
            <person name="Lipzen A."/>
            <person name="Lundell T."/>
            <person name="Morin E."/>
            <person name="Murat C."/>
            <person name="Sun H."/>
            <person name="Tunlid A."/>
            <person name="Henrissat B."/>
            <person name="Grigoriev I.V."/>
            <person name="Hibbett D.S."/>
            <person name="Martin F."/>
            <person name="Nordberg H.P."/>
            <person name="Cantor M.N."/>
            <person name="Hua S.X."/>
        </authorList>
    </citation>
    <scope>NUCLEOTIDE SEQUENCE [LARGE SCALE GENOMIC DNA]</scope>
    <source>
        <strain evidence="3 4">LaAM-08-1</strain>
    </source>
</reference>
<dbReference type="Proteomes" id="UP000054477">
    <property type="component" value="Unassembled WGS sequence"/>
</dbReference>
<feature type="transmembrane region" description="Helical" evidence="1">
    <location>
        <begin position="76"/>
        <end position="97"/>
    </location>
</feature>
<dbReference type="EMBL" id="KN838642">
    <property type="protein sequence ID" value="KIJ99649.1"/>
    <property type="molecule type" value="Genomic_DNA"/>
</dbReference>
<keyword evidence="1" id="KW-0472">Membrane</keyword>
<dbReference type="SUPFAM" id="SSF49562">
    <property type="entry name" value="C2 domain (Calcium/lipid-binding domain, CaLB)"/>
    <property type="match status" value="1"/>
</dbReference>
<gene>
    <name evidence="3" type="ORF">K443DRAFT_679763</name>
</gene>
<dbReference type="PROSITE" id="PS50004">
    <property type="entry name" value="C2"/>
    <property type="match status" value="1"/>
</dbReference>
<dbReference type="Gene3D" id="2.60.40.150">
    <property type="entry name" value="C2 domain"/>
    <property type="match status" value="1"/>
</dbReference>
<dbReference type="InterPro" id="IPR000008">
    <property type="entry name" value="C2_dom"/>
</dbReference>